<sequence length="697" mass="76176">MNFKPDFSGVKQPEFDTMTARHTAAAEQLANLSSSLQAELSKAGLDTATASRIRDLATRADRRAADLRRRQGLARELERQKVVFGTRTTAGTFLVLPDKLADVQHMLDGTLAADAALAASRGGTDEKSMRARLEQLRKHARDADDPEFALAFLRRLGPKGLTTFPNTLRRALEHASPEQRERLKELGEQALRMMSTALAVGTNPKSPGYVGDDYLEKLKAAGRDEPESGGKASGMPTGYHALSAILAQHPGKPRYSAKFMEIVGRDMINLDRDIWAKGKNTVVRSMPSFLPGLLHAAASSRTAAQTLLYHMPAGATNTNLNYLLHDRRELWSSAPNGINVPYHAGAKSFGETLKAAMSGNDTVSKRLLAETIKIFGKDMPTFFKRNDQERLELTDKQALDALAGLRRPLGDVFSAHIDQLGKVYDAQVALRTNVGADPRDKTVNSGDLDWAMLFVAGDDTAFRKVIRTQAEHMRVEIDSIFPLKKHGQRMLDPISRESNTFGHLIGAREEALYSAGRGAEAAAKELQEMVKSAIGMIPVPGQAVVGQLAANAFKGMRLEEFAKTLLDKTGDHSTEYIFDKAGDWVTDEFSGRSVDEAYQAAKDSQDLGAQLVNQMIASAVIAHGLHDRSSLQNRSFVENGRIKPLLEMTPKEYQSFVNWAAEHSGLSGDTFSARGVMNDGAEAARDTYGLANSERGQ</sequence>
<organism evidence="1 2">
    <name type="scientific">Nonomuraea insulae</name>
    <dbReference type="NCBI Taxonomy" id="1616787"/>
    <lineage>
        <taxon>Bacteria</taxon>
        <taxon>Bacillati</taxon>
        <taxon>Actinomycetota</taxon>
        <taxon>Actinomycetes</taxon>
        <taxon>Streptosporangiales</taxon>
        <taxon>Streptosporangiaceae</taxon>
        <taxon>Nonomuraea</taxon>
    </lineage>
</organism>
<evidence type="ECO:0000313" key="2">
    <source>
        <dbReference type="Proteomes" id="UP001596058"/>
    </source>
</evidence>
<keyword evidence="2" id="KW-1185">Reference proteome</keyword>
<proteinExistence type="predicted"/>
<dbReference type="EMBL" id="JBHSPA010000045">
    <property type="protein sequence ID" value="MFC5829414.1"/>
    <property type="molecule type" value="Genomic_DNA"/>
</dbReference>
<gene>
    <name evidence="1" type="ORF">ACFPZ3_36580</name>
</gene>
<dbReference type="RefSeq" id="WP_379518899.1">
    <property type="nucleotide sequence ID" value="NZ_JBHSPA010000045.1"/>
</dbReference>
<dbReference type="Proteomes" id="UP001596058">
    <property type="component" value="Unassembled WGS sequence"/>
</dbReference>
<name>A0ABW1CUX4_9ACTN</name>
<reference evidence="2" key="1">
    <citation type="journal article" date="2019" name="Int. J. Syst. Evol. Microbiol.">
        <title>The Global Catalogue of Microorganisms (GCM) 10K type strain sequencing project: providing services to taxonomists for standard genome sequencing and annotation.</title>
        <authorList>
            <consortium name="The Broad Institute Genomics Platform"/>
            <consortium name="The Broad Institute Genome Sequencing Center for Infectious Disease"/>
            <person name="Wu L."/>
            <person name="Ma J."/>
        </authorList>
    </citation>
    <scope>NUCLEOTIDE SEQUENCE [LARGE SCALE GENOMIC DNA]</scope>
    <source>
        <strain evidence="2">CCUG 53903</strain>
    </source>
</reference>
<accession>A0ABW1CUX4</accession>
<protein>
    <submittedName>
        <fullName evidence="1">Uncharacterized protein</fullName>
    </submittedName>
</protein>
<evidence type="ECO:0000313" key="1">
    <source>
        <dbReference type="EMBL" id="MFC5829414.1"/>
    </source>
</evidence>
<comment type="caution">
    <text evidence="1">The sequence shown here is derived from an EMBL/GenBank/DDBJ whole genome shotgun (WGS) entry which is preliminary data.</text>
</comment>